<dbReference type="RefSeq" id="WP_068771730.1">
    <property type="nucleotide sequence ID" value="NZ_CP109796.1"/>
</dbReference>
<protein>
    <recommendedName>
        <fullName evidence="3">YbjN domain-containing protein</fullName>
    </recommendedName>
</protein>
<gene>
    <name evidence="1" type="ORF">AW736_18145</name>
</gene>
<dbReference type="AlphaFoldDB" id="A0A178IGL4"/>
<accession>A0A178IGL4</accession>
<dbReference type="EMBL" id="LRRQ01000141">
    <property type="protein sequence ID" value="OAM88239.1"/>
    <property type="molecule type" value="Genomic_DNA"/>
</dbReference>
<evidence type="ECO:0000313" key="1">
    <source>
        <dbReference type="EMBL" id="OAM88239.1"/>
    </source>
</evidence>
<evidence type="ECO:0008006" key="3">
    <source>
        <dbReference type="Google" id="ProtNLM"/>
    </source>
</evidence>
<keyword evidence="2" id="KW-1185">Reference proteome</keyword>
<proteinExistence type="predicted"/>
<sequence>MSEPIPEQPPARRHFLDYLVREGFRPRLMADGDIVFHFEGREYFLQWDEGDPQLVRIALVNFRPVENEDDFQKVAVAAQEVTRRIKVVKMYATGDDTWCVVELFLPEPERLTDVFGRSLSAIRSSLATFEMALAGKLTD</sequence>
<dbReference type="OrthoDB" id="1002047at2"/>
<reference evidence="1 2" key="1">
    <citation type="submission" date="2016-01" db="EMBL/GenBank/DDBJ databases">
        <title>High potential of lignocellulose degradation of a new Verrucomicrobia species.</title>
        <authorList>
            <person name="Wang Y."/>
            <person name="Shi Y."/>
            <person name="Qiu Z."/>
            <person name="Liu S."/>
            <person name="Yang H."/>
        </authorList>
    </citation>
    <scope>NUCLEOTIDE SEQUENCE [LARGE SCALE GENOMIC DNA]</scope>
    <source>
        <strain evidence="1 2">TSB47</strain>
    </source>
</reference>
<name>A0A178IGL4_9BACT</name>
<evidence type="ECO:0000313" key="2">
    <source>
        <dbReference type="Proteomes" id="UP000078486"/>
    </source>
</evidence>
<organism evidence="1 2">
    <name type="scientific">Termitidicoccus mucosus</name>
    <dbReference type="NCBI Taxonomy" id="1184151"/>
    <lineage>
        <taxon>Bacteria</taxon>
        <taxon>Pseudomonadati</taxon>
        <taxon>Verrucomicrobiota</taxon>
        <taxon>Opitutia</taxon>
        <taxon>Opitutales</taxon>
        <taxon>Opitutaceae</taxon>
        <taxon>Termitidicoccus</taxon>
    </lineage>
</organism>
<dbReference type="Proteomes" id="UP000078486">
    <property type="component" value="Unassembled WGS sequence"/>
</dbReference>
<comment type="caution">
    <text evidence="1">The sequence shown here is derived from an EMBL/GenBank/DDBJ whole genome shotgun (WGS) entry which is preliminary data.</text>
</comment>
<dbReference type="STRING" id="1184151.AW736_18145"/>